<dbReference type="InterPro" id="IPR008906">
    <property type="entry name" value="HATC_C_dom"/>
</dbReference>
<name>A0A835CIP4_9FABA</name>
<dbReference type="Proteomes" id="UP000634136">
    <property type="component" value="Unassembled WGS sequence"/>
</dbReference>
<reference evidence="2" key="1">
    <citation type="submission" date="2020-09" db="EMBL/GenBank/DDBJ databases">
        <title>Genome-Enabled Discovery of Anthraquinone Biosynthesis in Senna tora.</title>
        <authorList>
            <person name="Kang S.-H."/>
            <person name="Pandey R.P."/>
            <person name="Lee C.-M."/>
            <person name="Sim J.-S."/>
            <person name="Jeong J.-T."/>
            <person name="Choi B.-S."/>
            <person name="Jung M."/>
            <person name="Ginzburg D."/>
            <person name="Zhao K."/>
            <person name="Won S.Y."/>
            <person name="Oh T.-J."/>
            <person name="Yu Y."/>
            <person name="Kim N.-H."/>
            <person name="Lee O.R."/>
            <person name="Lee T.-H."/>
            <person name="Bashyal P."/>
            <person name="Kim T.-S."/>
            <person name="Lee W.-H."/>
            <person name="Kawkins C."/>
            <person name="Kim C.-K."/>
            <person name="Kim J.S."/>
            <person name="Ahn B.O."/>
            <person name="Rhee S.Y."/>
            <person name="Sohng J.K."/>
        </authorList>
    </citation>
    <scope>NUCLEOTIDE SEQUENCE</scope>
    <source>
        <tissue evidence="2">Leaf</tissue>
    </source>
</reference>
<dbReference type="GO" id="GO:0046983">
    <property type="term" value="F:protein dimerization activity"/>
    <property type="evidence" value="ECO:0007669"/>
    <property type="project" value="InterPro"/>
</dbReference>
<dbReference type="InterPro" id="IPR012337">
    <property type="entry name" value="RNaseH-like_sf"/>
</dbReference>
<proteinExistence type="predicted"/>
<dbReference type="PANTHER" id="PTHR23272">
    <property type="entry name" value="BED FINGER-RELATED"/>
    <property type="match status" value="1"/>
</dbReference>
<evidence type="ECO:0000259" key="1">
    <source>
        <dbReference type="Pfam" id="PF05699"/>
    </source>
</evidence>
<keyword evidence="3" id="KW-1185">Reference proteome</keyword>
<protein>
    <submittedName>
        <fullName evidence="2">Zinc finger BED domain-containing protein DAYSLEEPER-like</fullName>
    </submittedName>
</protein>
<dbReference type="AlphaFoldDB" id="A0A835CIP4"/>
<evidence type="ECO:0000313" key="3">
    <source>
        <dbReference type="Proteomes" id="UP000634136"/>
    </source>
</evidence>
<dbReference type="SUPFAM" id="SSF53098">
    <property type="entry name" value="Ribonuclease H-like"/>
    <property type="match status" value="1"/>
</dbReference>
<comment type="caution">
    <text evidence="2">The sequence shown here is derived from an EMBL/GenBank/DDBJ whole genome shotgun (WGS) entry which is preliminary data.</text>
</comment>
<sequence>MARDILAIPMSTVASKSTFSIRKMVINPWRSSMNKNTIEALVCLKDWLRAKGYKQGILGETIIYDAPSSHKDVFSSTNVVVENVFQSVTLVVC</sequence>
<evidence type="ECO:0000313" key="2">
    <source>
        <dbReference type="EMBL" id="KAF7841440.1"/>
    </source>
</evidence>
<dbReference type="EMBL" id="JAAIUW010000002">
    <property type="protein sequence ID" value="KAF7841440.1"/>
    <property type="molecule type" value="Genomic_DNA"/>
</dbReference>
<dbReference type="Pfam" id="PF05699">
    <property type="entry name" value="Dimer_Tnp_hAT"/>
    <property type="match status" value="1"/>
</dbReference>
<dbReference type="PANTHER" id="PTHR23272:SF184">
    <property type="entry name" value="OS03G0311250 PROTEIN"/>
    <property type="match status" value="1"/>
</dbReference>
<gene>
    <name evidence="2" type="ORF">G2W53_003738</name>
</gene>
<dbReference type="OrthoDB" id="1301613at2759"/>
<accession>A0A835CIP4</accession>
<organism evidence="2 3">
    <name type="scientific">Senna tora</name>
    <dbReference type="NCBI Taxonomy" id="362788"/>
    <lineage>
        <taxon>Eukaryota</taxon>
        <taxon>Viridiplantae</taxon>
        <taxon>Streptophyta</taxon>
        <taxon>Embryophyta</taxon>
        <taxon>Tracheophyta</taxon>
        <taxon>Spermatophyta</taxon>
        <taxon>Magnoliopsida</taxon>
        <taxon>eudicotyledons</taxon>
        <taxon>Gunneridae</taxon>
        <taxon>Pentapetalae</taxon>
        <taxon>rosids</taxon>
        <taxon>fabids</taxon>
        <taxon>Fabales</taxon>
        <taxon>Fabaceae</taxon>
        <taxon>Caesalpinioideae</taxon>
        <taxon>Cassia clade</taxon>
        <taxon>Senna</taxon>
    </lineage>
</organism>
<feature type="domain" description="HAT C-terminal dimerisation" evidence="1">
    <location>
        <begin position="1"/>
        <end position="48"/>
    </location>
</feature>